<dbReference type="RefSeq" id="WP_126270370.1">
    <property type="nucleotide sequence ID" value="NZ_CP034463.1"/>
</dbReference>
<dbReference type="KEGG" id="saqu:EJC51_07715"/>
<accession>A0A3Q9BXB7</accession>
<dbReference type="EMBL" id="CP034463">
    <property type="protein sequence ID" value="AZP16004.1"/>
    <property type="molecule type" value="Genomic_DNA"/>
</dbReference>
<dbReference type="AlphaFoldDB" id="A0A3Q9BXB7"/>
<protein>
    <submittedName>
        <fullName evidence="1">Uncharacterized protein</fullName>
    </submittedName>
</protein>
<dbReference type="Proteomes" id="UP000280197">
    <property type="component" value="Chromosome"/>
</dbReference>
<evidence type="ECO:0000313" key="2">
    <source>
        <dbReference type="Proteomes" id="UP000280197"/>
    </source>
</evidence>
<proteinExistence type="predicted"/>
<sequence>MRRWVKVSVSAAVVLGVGGWIATPYAQDWWLLRTACDGALPVDAVRELGRDGDHFKDAESATHEELGDYGCSLGFDGDDVRDDRLLETEAYTRRDDVDREFMTVLSESGFDRVGPMADGLPGYIDKYGALQFLLPCPELGKDDEGRQRKLLVRTWLGRDTLRATPAAYETAVALTNSASDRLGCGAEPLKAPGGDAVPVDPQEDPKTVPLADAGDTACGWTLKAGGLKAAQWRVAVLMNDAGPAGRCDLYARDADSGEWEPRLWFAAWYGDWSNRLLAEERRHDPDSRTATARCDGEAANFALSADKDVPGVDEAGKRKLFAAFAEAQVEQRDCTELRLGD</sequence>
<gene>
    <name evidence="1" type="ORF">EJC51_07715</name>
</gene>
<reference evidence="1 2" key="1">
    <citation type="submission" date="2018-12" db="EMBL/GenBank/DDBJ databases">
        <authorList>
            <person name="Li K."/>
        </authorList>
    </citation>
    <scope>NUCLEOTIDE SEQUENCE [LARGE SCALE GENOMIC DNA]</scope>
    <source>
        <strain evidence="2">CR22</strain>
    </source>
</reference>
<keyword evidence="2" id="KW-1185">Reference proteome</keyword>
<evidence type="ECO:0000313" key="1">
    <source>
        <dbReference type="EMBL" id="AZP16004.1"/>
    </source>
</evidence>
<organism evidence="1 2">
    <name type="scientific">Streptomyces aquilus</name>
    <dbReference type="NCBI Taxonomy" id="2548456"/>
    <lineage>
        <taxon>Bacteria</taxon>
        <taxon>Bacillati</taxon>
        <taxon>Actinomycetota</taxon>
        <taxon>Actinomycetes</taxon>
        <taxon>Kitasatosporales</taxon>
        <taxon>Streptomycetaceae</taxon>
        <taxon>Streptomyces</taxon>
    </lineage>
</organism>
<name>A0A3Q9BXB7_9ACTN</name>